<evidence type="ECO:0000313" key="2">
    <source>
        <dbReference type="Proteomes" id="UP001597118"/>
    </source>
</evidence>
<evidence type="ECO:0000313" key="1">
    <source>
        <dbReference type="EMBL" id="MFD1630075.1"/>
    </source>
</evidence>
<organism evidence="1 2">
    <name type="scientific">Pseudopedobacter beijingensis</name>
    <dbReference type="NCBI Taxonomy" id="1207056"/>
    <lineage>
        <taxon>Bacteria</taxon>
        <taxon>Pseudomonadati</taxon>
        <taxon>Bacteroidota</taxon>
        <taxon>Sphingobacteriia</taxon>
        <taxon>Sphingobacteriales</taxon>
        <taxon>Sphingobacteriaceae</taxon>
        <taxon>Pseudopedobacter</taxon>
    </lineage>
</organism>
<dbReference type="Proteomes" id="UP001597118">
    <property type="component" value="Unassembled WGS sequence"/>
</dbReference>
<gene>
    <name evidence="1" type="ORF">ACFSAH_09310</name>
</gene>
<comment type="caution">
    <text evidence="1">The sequence shown here is derived from an EMBL/GenBank/DDBJ whole genome shotgun (WGS) entry which is preliminary data.</text>
</comment>
<dbReference type="EMBL" id="JBHUDG010000014">
    <property type="protein sequence ID" value="MFD1630075.1"/>
    <property type="molecule type" value="Genomic_DNA"/>
</dbReference>
<accession>A0ABW4IBE0</accession>
<name>A0ABW4IBE0_9SPHI</name>
<keyword evidence="2" id="KW-1185">Reference proteome</keyword>
<sequence>MVNNGVYDFVIDGKKYFQSILLKIEKDKFYISRNWESGKEEEKIIDTLRFSVDQKIQVRLVSINNGVGGIPFRTKTEDYIVSTVLADQYCKLKHVKINSKESIYLGHFYFTAYGLKEIKMVKGKPYFVEPRGEYLMRRN</sequence>
<proteinExistence type="predicted"/>
<protein>
    <submittedName>
        <fullName evidence="1">Uncharacterized protein</fullName>
    </submittedName>
</protein>
<reference evidence="2" key="1">
    <citation type="journal article" date="2019" name="Int. J. Syst. Evol. Microbiol.">
        <title>The Global Catalogue of Microorganisms (GCM) 10K type strain sequencing project: providing services to taxonomists for standard genome sequencing and annotation.</title>
        <authorList>
            <consortium name="The Broad Institute Genomics Platform"/>
            <consortium name="The Broad Institute Genome Sequencing Center for Infectious Disease"/>
            <person name="Wu L."/>
            <person name="Ma J."/>
        </authorList>
    </citation>
    <scope>NUCLEOTIDE SEQUENCE [LARGE SCALE GENOMIC DNA]</scope>
    <source>
        <strain evidence="2">CCUG 53762</strain>
    </source>
</reference>